<feature type="domain" description="Proline dehydrogenase" evidence="8">
    <location>
        <begin position="209"/>
        <end position="502"/>
    </location>
</feature>
<dbReference type="GO" id="GO:0010133">
    <property type="term" value="P:L-proline catabolic process to L-glutamate"/>
    <property type="evidence" value="ECO:0007669"/>
    <property type="project" value="UniProtKB-UniRule"/>
</dbReference>
<dbReference type="SUPFAM" id="SSF51730">
    <property type="entry name" value="FAD-linked oxidoreductase"/>
    <property type="match status" value="1"/>
</dbReference>
<feature type="active site" evidence="6">
    <location>
        <position position="845"/>
    </location>
</feature>
<dbReference type="InterPro" id="IPR025703">
    <property type="entry name" value="Bifunct_PutA"/>
</dbReference>
<comment type="pathway">
    <text evidence="1 5">Amino-acid degradation; L-proline degradation into L-glutamate; L-glutamate from L-proline: step 2/2.</text>
</comment>
<accession>A0A099KK40</accession>
<evidence type="ECO:0000259" key="10">
    <source>
        <dbReference type="Pfam" id="PF18327"/>
    </source>
</evidence>
<evidence type="ECO:0000259" key="7">
    <source>
        <dbReference type="Pfam" id="PF00171"/>
    </source>
</evidence>
<evidence type="ECO:0000256" key="4">
    <source>
        <dbReference type="ARBA" id="ARBA00048142"/>
    </source>
</evidence>
<feature type="active site" evidence="6">
    <location>
        <position position="811"/>
    </location>
</feature>
<organism evidence="11 12">
    <name type="scientific">Colwellia psychrerythraea</name>
    <name type="common">Vibrio psychroerythus</name>
    <dbReference type="NCBI Taxonomy" id="28229"/>
    <lineage>
        <taxon>Bacteria</taxon>
        <taxon>Pseudomonadati</taxon>
        <taxon>Pseudomonadota</taxon>
        <taxon>Gammaproteobacteria</taxon>
        <taxon>Alteromonadales</taxon>
        <taxon>Colwelliaceae</taxon>
        <taxon>Colwellia</taxon>
    </lineage>
</organism>
<evidence type="ECO:0000256" key="6">
    <source>
        <dbReference type="PIRSR" id="PIRSR000197-1"/>
    </source>
</evidence>
<dbReference type="PIRSF" id="PIRSF000197">
    <property type="entry name" value="Bifunct_PutA"/>
    <property type="match status" value="1"/>
</dbReference>
<evidence type="ECO:0000256" key="1">
    <source>
        <dbReference type="ARBA" id="ARBA00004786"/>
    </source>
</evidence>
<dbReference type="GO" id="GO:0003700">
    <property type="term" value="F:DNA-binding transcription factor activity"/>
    <property type="evidence" value="ECO:0007669"/>
    <property type="project" value="InterPro"/>
</dbReference>
<dbReference type="GO" id="GO:0003842">
    <property type="term" value="F:L-glutamate gamma-semialdehyde dehydrogenase activity"/>
    <property type="evidence" value="ECO:0007669"/>
    <property type="project" value="UniProtKB-UniRule"/>
</dbReference>
<dbReference type="EC" id="1.5.5.2" evidence="5"/>
<protein>
    <recommendedName>
        <fullName evidence="5">Bifunctional protein PutA</fullName>
    </recommendedName>
    <domain>
        <recommendedName>
            <fullName evidence="5">Proline dehydrogenase</fullName>
            <ecNumber evidence="5">1.5.5.2</ecNumber>
        </recommendedName>
        <alternativeName>
            <fullName evidence="5">Proline oxidase</fullName>
        </alternativeName>
    </domain>
    <domain>
        <recommendedName>
            <fullName evidence="5">Delta-1-pyrroline-5-carboxylate dehydrogenase</fullName>
            <shortName evidence="5">P5C dehydrogenase</shortName>
            <ecNumber evidence="5">1.2.1.88</ecNumber>
        </recommendedName>
        <alternativeName>
            <fullName evidence="5">L-glutamate gamma-semialdehyde dehydrogenase</fullName>
        </alternativeName>
    </domain>
</protein>
<reference evidence="11 12" key="1">
    <citation type="submission" date="2014-08" db="EMBL/GenBank/DDBJ databases">
        <title>Genomic and Phenotypic Diversity of Colwellia psychrerythraea strains from Disparate Marine Basins.</title>
        <authorList>
            <person name="Techtmann S.M."/>
            <person name="Stelling S.C."/>
            <person name="Utturkar S.M."/>
            <person name="Alshibli N."/>
            <person name="Harris A."/>
            <person name="Brown S.D."/>
            <person name="Hazen T.C."/>
        </authorList>
    </citation>
    <scope>NUCLEOTIDE SEQUENCE [LARGE SCALE GENOMIC DNA]</scope>
    <source>
        <strain evidence="11 12">GAB14E</strain>
    </source>
</reference>
<dbReference type="GO" id="GO:0009898">
    <property type="term" value="C:cytoplasmic side of plasma membrane"/>
    <property type="evidence" value="ECO:0007669"/>
    <property type="project" value="TreeGrafter"/>
</dbReference>
<dbReference type="SUPFAM" id="SSF53720">
    <property type="entry name" value="ALDH-like"/>
    <property type="match status" value="2"/>
</dbReference>
<dbReference type="Pfam" id="PF18327">
    <property type="entry name" value="PRODH"/>
    <property type="match status" value="1"/>
</dbReference>
<dbReference type="GO" id="GO:0004657">
    <property type="term" value="F:proline dehydrogenase activity"/>
    <property type="evidence" value="ECO:0007669"/>
    <property type="project" value="UniProtKB-UniRule"/>
</dbReference>
<dbReference type="SUPFAM" id="SSF81935">
    <property type="entry name" value="N-terminal domain of bifunctional PutA protein"/>
    <property type="match status" value="1"/>
</dbReference>
<dbReference type="InterPro" id="IPR029041">
    <property type="entry name" value="FAD-linked_oxidoreductase-like"/>
</dbReference>
<comment type="similarity">
    <text evidence="5">In the N-terminal section; belongs to the proline dehydrogenase family.</text>
</comment>
<keyword evidence="5" id="KW-0804">Transcription</keyword>
<dbReference type="PROSITE" id="PS00070">
    <property type="entry name" value="ALDEHYDE_DEHYDR_CYS"/>
    <property type="match status" value="1"/>
</dbReference>
<keyword evidence="5" id="KW-0805">Transcription regulation</keyword>
<dbReference type="InterPro" id="IPR050485">
    <property type="entry name" value="Proline_metab_enzyme"/>
</dbReference>
<evidence type="ECO:0000259" key="8">
    <source>
        <dbReference type="Pfam" id="PF01619"/>
    </source>
</evidence>
<dbReference type="CDD" id="cd07125">
    <property type="entry name" value="ALDH_PutA-P5CDH"/>
    <property type="match status" value="1"/>
</dbReference>
<comment type="function">
    <text evidence="5">Oxidizes proline to glutamate for use as a carbon and nitrogen source.</text>
</comment>
<dbReference type="InterPro" id="IPR005933">
    <property type="entry name" value="PutA_C"/>
</dbReference>
<dbReference type="NCBIfam" id="TIGR01238">
    <property type="entry name" value="D1pyr5carbox3"/>
    <property type="match status" value="1"/>
</dbReference>
<evidence type="ECO:0000256" key="2">
    <source>
        <dbReference type="ARBA" id="ARBA00023002"/>
    </source>
</evidence>
<dbReference type="EMBL" id="JQEC01000042">
    <property type="protein sequence ID" value="KGJ91159.1"/>
    <property type="molecule type" value="Genomic_DNA"/>
</dbReference>
<keyword evidence="2 5" id="KW-0560">Oxidoreductase</keyword>
<feature type="domain" description="Proline dehydrogenase PutA" evidence="9">
    <location>
        <begin position="84"/>
        <end position="197"/>
    </location>
</feature>
<comment type="similarity">
    <text evidence="5">In the C-terminal section; belongs to the aldehyde dehydrogenase family.</text>
</comment>
<dbReference type="InterPro" id="IPR016163">
    <property type="entry name" value="Ald_DH_C"/>
</dbReference>
<dbReference type="NCBIfam" id="NF008869">
    <property type="entry name" value="PRK11904.1"/>
    <property type="match status" value="1"/>
</dbReference>
<dbReference type="FunFam" id="3.40.309.10:FF:000005">
    <property type="entry name" value="1-pyrroline-5-carboxylate dehydrogenase 1"/>
    <property type="match status" value="1"/>
</dbReference>
<keyword evidence="5" id="KW-0285">Flavoprotein</keyword>
<comment type="catalytic activity">
    <reaction evidence="4 5">
        <text>L-glutamate 5-semialdehyde + NAD(+) + H2O = L-glutamate + NADH + 2 H(+)</text>
        <dbReference type="Rhea" id="RHEA:30235"/>
        <dbReference type="ChEBI" id="CHEBI:15377"/>
        <dbReference type="ChEBI" id="CHEBI:15378"/>
        <dbReference type="ChEBI" id="CHEBI:29985"/>
        <dbReference type="ChEBI" id="CHEBI:57540"/>
        <dbReference type="ChEBI" id="CHEBI:57945"/>
        <dbReference type="ChEBI" id="CHEBI:58066"/>
        <dbReference type="EC" id="1.2.1.88"/>
    </reaction>
</comment>
<evidence type="ECO:0000256" key="3">
    <source>
        <dbReference type="ARBA" id="ARBA00023027"/>
    </source>
</evidence>
<dbReference type="InterPro" id="IPR024082">
    <property type="entry name" value="PRODH_PutA_dom_II"/>
</dbReference>
<proteinExistence type="inferred from homology"/>
<evidence type="ECO:0000256" key="5">
    <source>
        <dbReference type="PIRNR" id="PIRNR000197"/>
    </source>
</evidence>
<keyword evidence="5" id="KW-0274">FAD</keyword>
<comment type="pathway">
    <text evidence="5">Amino-acid degradation; L-proline degradation into L-glutamate; L-glutamate from L-proline: step 1/2.</text>
</comment>
<feature type="domain" description="Proline utilization A proline dehydrogenase N-terminal" evidence="10">
    <location>
        <begin position="29"/>
        <end position="75"/>
    </location>
</feature>
<comment type="catalytic activity">
    <reaction evidence="5">
        <text>L-proline + a quinone = (S)-1-pyrroline-5-carboxylate + a quinol + H(+)</text>
        <dbReference type="Rhea" id="RHEA:23784"/>
        <dbReference type="ChEBI" id="CHEBI:15378"/>
        <dbReference type="ChEBI" id="CHEBI:17388"/>
        <dbReference type="ChEBI" id="CHEBI:24646"/>
        <dbReference type="ChEBI" id="CHEBI:60039"/>
        <dbReference type="ChEBI" id="CHEBI:132124"/>
        <dbReference type="EC" id="1.5.5.2"/>
    </reaction>
</comment>
<dbReference type="Gene3D" id="3.20.20.220">
    <property type="match status" value="1"/>
</dbReference>
<dbReference type="Pfam" id="PF01619">
    <property type="entry name" value="Pro_dh"/>
    <property type="match status" value="1"/>
</dbReference>
<evidence type="ECO:0000313" key="11">
    <source>
        <dbReference type="EMBL" id="KGJ91159.1"/>
    </source>
</evidence>
<keyword evidence="5" id="KW-0642">Proline metabolism</keyword>
<dbReference type="InterPro" id="IPR002872">
    <property type="entry name" value="Proline_DH_dom"/>
</dbReference>
<dbReference type="Gene3D" id="3.40.605.10">
    <property type="entry name" value="Aldehyde Dehydrogenase, Chain A, domain 1"/>
    <property type="match status" value="2"/>
</dbReference>
<dbReference type="PATRIC" id="fig|28229.3.peg.3031"/>
<dbReference type="Proteomes" id="UP000029868">
    <property type="component" value="Unassembled WGS sequence"/>
</dbReference>
<comment type="caution">
    <text evidence="11">The sequence shown here is derived from an EMBL/GenBank/DDBJ whole genome shotgun (WGS) entry which is preliminary data.</text>
</comment>
<dbReference type="InterPro" id="IPR016160">
    <property type="entry name" value="Ald_DH_CS_CYS"/>
</dbReference>
<gene>
    <name evidence="11" type="ORF">GAB14E_3311</name>
</gene>
<dbReference type="InterPro" id="IPR015590">
    <property type="entry name" value="Aldehyde_DH_dom"/>
</dbReference>
<evidence type="ECO:0000259" key="9">
    <source>
        <dbReference type="Pfam" id="PF14850"/>
    </source>
</evidence>
<dbReference type="InterPro" id="IPR016161">
    <property type="entry name" value="Ald_DH/histidinol_DH"/>
</dbReference>
<dbReference type="UniPathway" id="UPA00261">
    <property type="reaction ID" value="UER00373"/>
</dbReference>
<dbReference type="Gene3D" id="3.40.309.10">
    <property type="entry name" value="Aldehyde Dehydrogenase, Chain A, domain 2"/>
    <property type="match status" value="1"/>
</dbReference>
<name>A0A099KK40_COLPS</name>
<sequence length="1296" mass="143034">MTITKAGFNLLAFEENVMLFTGSLITDCPIRQKIREFYRIDENVAVDHILPEAEVNVSARSRAWERARKMVLQIRQDQEGNGAIDALLNEYSLSSEEGVVLMCLAEALLRVPDKHTQDELIRDKISQGQWSSHLGASDSIFVNASSWGLLLTGSMVDYADKRKKDHFGLLKKTIGRLGEPVIRKSMNYAMKIMGKQFVMGETIKAATVRAATKEQQGYVYSYDMLGEGARTMPDANKYLVAYQDAITAIGEVAVASGKNDPRKVPGISIKLSAIHPRYEFSHQGRIMEELVPKLKALCLQAKQYNIGLTVDAEESERLELSLDVIEAVFSDSDLGDWQGFGLALQAYQKRAIFVVDWIRDLTLRTNRKMMVRLVKGAYWDTEIKNSQKDGLSHFPVFTRKSSTDVSYHACANKLLEYRDSIYPQFATHNAYTAATIVELAGDDKAGFEFQCLHGMGDSLYDQIVKDEAIQCRIYAPVGQHEDLLAYLVRRLLENGANSSFVNAIVDESQPVESLLEDPVEKTQRLKVKYNNQITMPIDLYRGEEKGESEKGRDNSKGLDLTDINDITPLKASLDTWFVAHLLNKNELPEGANAVMNPANRSEIIGFHKHASKDDMLAMIDKAETAFATWSKTPVVERAELLCRIGDILERHMDELIALCIKEAGKVAQDGIDEVREAVDFCRYYAARAIELSDDDRLEARGVVLCISPWNFPLAIFLGQVAAAIATGNTVLAKPAEQTGLIALRTIELMKSVGLPENVVQAVIARGSAVGNTIIPDSRVQTVMFTGSTETGTHISQTLAERGGDQVPLIAETGGQNCMIVDSTALPEQVVDDVISSGFQSAGQRCSALRVLFLQEDIADQVIVMLQGALAELHIGNPAKLSTDVGPVIDQKALDALNAHADYMKSHGKLLYQCEFSDEVVDEDGHFFFAPRLYEIDDISVLTKEVFGPCVHIVRFKGEEIESVVDKINGTGFGLTMGIHTRIEHRAIDLAKLSRAGNIYINRNMIGAIVGVQPFGGRGLSGTGPKAGGPNYLTRLVKEKATPAPEKFNFPEERVTVLSGDAAQSHEATRLMDKASWAEKEWRSAELNTRISCVRQLLAKIAHVEIVDDLADDLNHTLAAARSQLISIEKRLKKPKQLPGPTGESNIIYLENRGNIICYADKNVSFHFWVQSIVTALATGNTVITVVSDLFYQEALAFRDKFIATGANKDVFQVAKLCHLEAMLAHPALSGVVVDSGCESKHYVSEKLAQRVGAILPVISSEYFDNLIQRLVTEKTISIDTTASGGNTSLMTMVEED</sequence>
<dbReference type="Pfam" id="PF14850">
    <property type="entry name" value="Pro_dh-DNA_bdg"/>
    <property type="match status" value="1"/>
</dbReference>
<dbReference type="InterPro" id="IPR016162">
    <property type="entry name" value="Ald_DH_N"/>
</dbReference>
<evidence type="ECO:0000313" key="12">
    <source>
        <dbReference type="Proteomes" id="UP000029868"/>
    </source>
</evidence>
<dbReference type="GO" id="GO:0003677">
    <property type="term" value="F:DNA binding"/>
    <property type="evidence" value="ECO:0007669"/>
    <property type="project" value="UniProtKB-KW"/>
</dbReference>
<dbReference type="PANTHER" id="PTHR42862:SF1">
    <property type="entry name" value="DELTA-1-PYRROLINE-5-CARBOXYLATE DEHYDROGENASE 2, ISOFORM A-RELATED"/>
    <property type="match status" value="1"/>
</dbReference>
<dbReference type="FunFam" id="1.20.5.460:FF:000001">
    <property type="entry name" value="Bifunctional protein PutA"/>
    <property type="match status" value="1"/>
</dbReference>
<dbReference type="InterPro" id="IPR041349">
    <property type="entry name" value="PRODH"/>
</dbReference>
<keyword evidence="5" id="KW-0678">Repressor</keyword>
<dbReference type="PANTHER" id="PTHR42862">
    <property type="entry name" value="DELTA-1-PYRROLINE-5-CARBOXYLATE DEHYDROGENASE 1, ISOFORM A-RELATED"/>
    <property type="match status" value="1"/>
</dbReference>
<dbReference type="EC" id="1.2.1.88" evidence="5"/>
<keyword evidence="3 5" id="KW-0520">NAD</keyword>
<keyword evidence="5" id="KW-0238">DNA-binding</keyword>
<dbReference type="Pfam" id="PF00171">
    <property type="entry name" value="Aldedh"/>
    <property type="match status" value="2"/>
</dbReference>
<comment type="cofactor">
    <cofactor evidence="5">
        <name>FAD</name>
        <dbReference type="ChEBI" id="CHEBI:57692"/>
    </cofactor>
</comment>
<dbReference type="InterPro" id="IPR024089">
    <property type="entry name" value="PRODH_PutA_dom_I/II"/>
</dbReference>
<feature type="domain" description="Aldehyde dehydrogenase" evidence="7">
    <location>
        <begin position="1054"/>
        <end position="1245"/>
    </location>
</feature>
<dbReference type="Gene3D" id="1.20.5.460">
    <property type="entry name" value="Single helix bin"/>
    <property type="match status" value="1"/>
</dbReference>
<feature type="domain" description="Aldehyde dehydrogenase" evidence="7">
    <location>
        <begin position="593"/>
        <end position="1039"/>
    </location>
</feature>